<dbReference type="NCBIfam" id="TIGR01635">
    <property type="entry name" value="tail_comp_S"/>
    <property type="match status" value="1"/>
</dbReference>
<protein>
    <submittedName>
        <fullName evidence="1">Putative bacteriophage protein</fullName>
    </submittedName>
</protein>
<reference evidence="1 2" key="1">
    <citation type="submission" date="2018-06" db="EMBL/GenBank/DDBJ databases">
        <authorList>
            <consortium name="Pathogen Informatics"/>
            <person name="Doyle S."/>
        </authorList>
    </citation>
    <scope>NUCLEOTIDE SEQUENCE [LARGE SCALE GENOMIC DNA]</scope>
    <source>
        <strain evidence="1 2">NCTC10718</strain>
    </source>
</reference>
<dbReference type="InterPro" id="IPR006522">
    <property type="entry name" value="Phage_virion_morphogenesis"/>
</dbReference>
<dbReference type="Pfam" id="PF05069">
    <property type="entry name" value="Phage_tail_S"/>
    <property type="match status" value="1"/>
</dbReference>
<sequence>MKQNMMQLTVRDGPLRLALKGLAAAGTDMTPLMRAIAGTLATETAVNFEEEGRPPWVPSLAAQKRDGMTLSDTGHLRRSITTDCDAHSAVIGTNVEYARIHQMGGKVERKNREVYFKQGKDGAIGRRFVKKEHSNFAQAARDHTADYPARPYLPVNADGTLQDGVEQKLLDSALRYLQNAAHR</sequence>
<evidence type="ECO:0000313" key="2">
    <source>
        <dbReference type="Proteomes" id="UP000254332"/>
    </source>
</evidence>
<dbReference type="AlphaFoldDB" id="A0A379QVC8"/>
<name>A0A379QVC8_SALER</name>
<gene>
    <name evidence="1" type="primary">STY1618_1</name>
    <name evidence="1" type="ORF">NCTC10718_00448</name>
</gene>
<proteinExistence type="predicted"/>
<organism evidence="1 2">
    <name type="scientific">Salmonella enterica</name>
    <name type="common">Salmonella choleraesuis</name>
    <dbReference type="NCBI Taxonomy" id="28901"/>
    <lineage>
        <taxon>Bacteria</taxon>
        <taxon>Pseudomonadati</taxon>
        <taxon>Pseudomonadota</taxon>
        <taxon>Gammaproteobacteria</taxon>
        <taxon>Enterobacterales</taxon>
        <taxon>Enterobacteriaceae</taxon>
        <taxon>Salmonella</taxon>
    </lineage>
</organism>
<dbReference type="EMBL" id="UGWQ01000001">
    <property type="protein sequence ID" value="SUF67788.1"/>
    <property type="molecule type" value="Genomic_DNA"/>
</dbReference>
<evidence type="ECO:0000313" key="1">
    <source>
        <dbReference type="EMBL" id="SUF67788.1"/>
    </source>
</evidence>
<accession>A0A379QVC8</accession>
<dbReference type="Proteomes" id="UP000254332">
    <property type="component" value="Unassembled WGS sequence"/>
</dbReference>